<name>A0A225VD53_9STRA</name>
<feature type="transmembrane region" description="Helical" evidence="2">
    <location>
        <begin position="22"/>
        <end position="41"/>
    </location>
</feature>
<feature type="region of interest" description="Disordered" evidence="1">
    <location>
        <begin position="200"/>
        <end position="239"/>
    </location>
</feature>
<proteinExistence type="predicted"/>
<feature type="compositionally biased region" description="Basic and acidic residues" evidence="1">
    <location>
        <begin position="200"/>
        <end position="209"/>
    </location>
</feature>
<evidence type="ECO:0000313" key="4">
    <source>
        <dbReference type="Proteomes" id="UP000198211"/>
    </source>
</evidence>
<gene>
    <name evidence="3" type="ORF">PHMEG_00026024</name>
</gene>
<feature type="compositionally biased region" description="Gly residues" evidence="1">
    <location>
        <begin position="230"/>
        <end position="239"/>
    </location>
</feature>
<keyword evidence="2" id="KW-1133">Transmembrane helix</keyword>
<accession>A0A225VD53</accession>
<keyword evidence="4" id="KW-1185">Reference proteome</keyword>
<feature type="compositionally biased region" description="Acidic residues" evidence="1">
    <location>
        <begin position="213"/>
        <end position="225"/>
    </location>
</feature>
<dbReference type="EMBL" id="NBNE01006184">
    <property type="protein sequence ID" value="OWZ02420.1"/>
    <property type="molecule type" value="Genomic_DNA"/>
</dbReference>
<dbReference type="Proteomes" id="UP000198211">
    <property type="component" value="Unassembled WGS sequence"/>
</dbReference>
<evidence type="ECO:0008006" key="5">
    <source>
        <dbReference type="Google" id="ProtNLM"/>
    </source>
</evidence>
<dbReference type="PANTHER" id="PTHR46599">
    <property type="entry name" value="PIGGYBAC TRANSPOSABLE ELEMENT-DERIVED PROTEIN 4"/>
    <property type="match status" value="1"/>
</dbReference>
<evidence type="ECO:0000256" key="2">
    <source>
        <dbReference type="SAM" id="Phobius"/>
    </source>
</evidence>
<sequence>MGGVDVHDQLRIIQIGYTSRKYYRTLALGLLGMALVNAFILRQYNRKANNRRPAEHFEFFEELMEQLLAVDTKEAFDEIARRLHEIVRLSLYRDRRQHFRVVKLMASTGPRAPRKPRYGKLREGKQEVPPFLQSVRSLQSQAAEFTKYYCPECSIGNKRKYLCNVEREGRASICFRIWHAEWGNGNNIFLMTRERPPISCPEKRRREAVAESDGGEGDVGDEVSDNESGNDGGTGVEVL</sequence>
<dbReference type="PANTHER" id="PTHR46599:SF3">
    <property type="entry name" value="PIGGYBAC TRANSPOSABLE ELEMENT-DERIVED PROTEIN 4"/>
    <property type="match status" value="1"/>
</dbReference>
<dbReference type="AlphaFoldDB" id="A0A225VD53"/>
<organism evidence="3 4">
    <name type="scientific">Phytophthora megakarya</name>
    <dbReference type="NCBI Taxonomy" id="4795"/>
    <lineage>
        <taxon>Eukaryota</taxon>
        <taxon>Sar</taxon>
        <taxon>Stramenopiles</taxon>
        <taxon>Oomycota</taxon>
        <taxon>Peronosporomycetes</taxon>
        <taxon>Peronosporales</taxon>
        <taxon>Peronosporaceae</taxon>
        <taxon>Phytophthora</taxon>
    </lineage>
</organism>
<protein>
    <recommendedName>
        <fullName evidence="5">PiggyBac transposable element-derived protein domain-containing protein</fullName>
    </recommendedName>
</protein>
<evidence type="ECO:0000313" key="3">
    <source>
        <dbReference type="EMBL" id="OWZ02420.1"/>
    </source>
</evidence>
<keyword evidence="2" id="KW-0812">Transmembrane</keyword>
<comment type="caution">
    <text evidence="3">The sequence shown here is derived from an EMBL/GenBank/DDBJ whole genome shotgun (WGS) entry which is preliminary data.</text>
</comment>
<reference evidence="4" key="1">
    <citation type="submission" date="2017-03" db="EMBL/GenBank/DDBJ databases">
        <title>Phytopthora megakarya and P. palmivora, two closely related causual agents of cacao black pod achieved similar genome size and gene model numbers by different mechanisms.</title>
        <authorList>
            <person name="Ali S."/>
            <person name="Shao J."/>
            <person name="Larry D.J."/>
            <person name="Kronmiller B."/>
            <person name="Shen D."/>
            <person name="Strem M.D."/>
            <person name="Melnick R.L."/>
            <person name="Guiltinan M.J."/>
            <person name="Tyler B.M."/>
            <person name="Meinhardt L.W."/>
            <person name="Bailey B.A."/>
        </authorList>
    </citation>
    <scope>NUCLEOTIDE SEQUENCE [LARGE SCALE GENOMIC DNA]</scope>
    <source>
        <strain evidence="4">zdho120</strain>
    </source>
</reference>
<keyword evidence="2" id="KW-0472">Membrane</keyword>
<evidence type="ECO:0000256" key="1">
    <source>
        <dbReference type="SAM" id="MobiDB-lite"/>
    </source>
</evidence>